<organism evidence="2 3">
    <name type="scientific">Caenorhabditis japonica</name>
    <dbReference type="NCBI Taxonomy" id="281687"/>
    <lineage>
        <taxon>Eukaryota</taxon>
        <taxon>Metazoa</taxon>
        <taxon>Ecdysozoa</taxon>
        <taxon>Nematoda</taxon>
        <taxon>Chromadorea</taxon>
        <taxon>Rhabditida</taxon>
        <taxon>Rhabditina</taxon>
        <taxon>Rhabditomorpha</taxon>
        <taxon>Rhabditoidea</taxon>
        <taxon>Rhabditidae</taxon>
        <taxon>Peloderinae</taxon>
        <taxon>Caenorhabditis</taxon>
    </lineage>
</organism>
<feature type="signal peptide" evidence="1">
    <location>
        <begin position="1"/>
        <end position="15"/>
    </location>
</feature>
<evidence type="ECO:0008006" key="4">
    <source>
        <dbReference type="Google" id="ProtNLM"/>
    </source>
</evidence>
<accession>A0A8R1IG32</accession>
<keyword evidence="1" id="KW-0732">Signal</keyword>
<dbReference type="AlphaFoldDB" id="A0A8R1IG32"/>
<protein>
    <recommendedName>
        <fullName evidence="4">Secreted protein</fullName>
    </recommendedName>
</protein>
<dbReference type="EnsemblMetazoa" id="CJA34107.1">
    <property type="protein sequence ID" value="CJA34107.1"/>
    <property type="gene ID" value="WBGene00209954"/>
</dbReference>
<sequence length="78" mass="8813">MLIISLLSLFCAVSPAPLPLQLFSRTLALEMALPYFNILAVAQTSIEIFFEHSLVAFFFSLFFEALLRSTERLHSLGF</sequence>
<reference evidence="3" key="1">
    <citation type="submission" date="2010-08" db="EMBL/GenBank/DDBJ databases">
        <authorList>
            <consortium name="Caenorhabditis japonica Sequencing Consortium"/>
            <person name="Wilson R.K."/>
        </authorList>
    </citation>
    <scope>NUCLEOTIDE SEQUENCE [LARGE SCALE GENOMIC DNA]</scope>
    <source>
        <strain evidence="3">DF5081</strain>
    </source>
</reference>
<evidence type="ECO:0000256" key="1">
    <source>
        <dbReference type="SAM" id="SignalP"/>
    </source>
</evidence>
<proteinExistence type="predicted"/>
<name>A0A8R1IG32_CAEJA</name>
<evidence type="ECO:0000313" key="2">
    <source>
        <dbReference type="EnsemblMetazoa" id="CJA34107.1"/>
    </source>
</evidence>
<keyword evidence="3" id="KW-1185">Reference proteome</keyword>
<dbReference type="Proteomes" id="UP000005237">
    <property type="component" value="Unassembled WGS sequence"/>
</dbReference>
<evidence type="ECO:0000313" key="3">
    <source>
        <dbReference type="Proteomes" id="UP000005237"/>
    </source>
</evidence>
<reference evidence="2" key="2">
    <citation type="submission" date="2022-06" db="UniProtKB">
        <authorList>
            <consortium name="EnsemblMetazoa"/>
        </authorList>
    </citation>
    <scope>IDENTIFICATION</scope>
    <source>
        <strain evidence="2">DF5081</strain>
    </source>
</reference>
<feature type="chain" id="PRO_5035888900" description="Secreted protein" evidence="1">
    <location>
        <begin position="16"/>
        <end position="78"/>
    </location>
</feature>